<dbReference type="Pfam" id="PF12850">
    <property type="entry name" value="Metallophos_2"/>
    <property type="match status" value="1"/>
</dbReference>
<reference evidence="4" key="1">
    <citation type="journal article" date="2019" name="Int. J. Syst. Evol. Microbiol.">
        <title>The Global Catalogue of Microorganisms (GCM) 10K type strain sequencing project: providing services to taxonomists for standard genome sequencing and annotation.</title>
        <authorList>
            <consortium name="The Broad Institute Genomics Platform"/>
            <consortium name="The Broad Institute Genome Sequencing Center for Infectious Disease"/>
            <person name="Wu L."/>
            <person name="Ma J."/>
        </authorList>
    </citation>
    <scope>NUCLEOTIDE SEQUENCE [LARGE SCALE GENOMIC DNA]</scope>
    <source>
        <strain evidence="4">CGMCC 1.18439</strain>
    </source>
</reference>
<dbReference type="PANTHER" id="PTHR42850">
    <property type="entry name" value="METALLOPHOSPHOESTERASE"/>
    <property type="match status" value="1"/>
</dbReference>
<comment type="caution">
    <text evidence="3">The sequence shown here is derived from an EMBL/GenBank/DDBJ whole genome shotgun (WGS) entry which is preliminary data.</text>
</comment>
<accession>A0ABQ3K2Q5</accession>
<proteinExistence type="inferred from homology"/>
<dbReference type="InterPro" id="IPR050126">
    <property type="entry name" value="Ap4A_hydrolase"/>
</dbReference>
<evidence type="ECO:0000256" key="1">
    <source>
        <dbReference type="ARBA" id="ARBA00008950"/>
    </source>
</evidence>
<evidence type="ECO:0000313" key="4">
    <source>
        <dbReference type="Proteomes" id="UP000632154"/>
    </source>
</evidence>
<gene>
    <name evidence="3" type="ORF">GCM10017783_00410</name>
</gene>
<dbReference type="InterPro" id="IPR029052">
    <property type="entry name" value="Metallo-depent_PP-like"/>
</dbReference>
<comment type="similarity">
    <text evidence="1">Belongs to the metallophosphoesterase superfamily. YfcE family.</text>
</comment>
<dbReference type="InterPro" id="IPR024654">
    <property type="entry name" value="Calcineurin-like_PHP_lpxH"/>
</dbReference>
<dbReference type="Proteomes" id="UP000632154">
    <property type="component" value="Unassembled WGS sequence"/>
</dbReference>
<evidence type="ECO:0000259" key="2">
    <source>
        <dbReference type="Pfam" id="PF12850"/>
    </source>
</evidence>
<dbReference type="SUPFAM" id="SSF56300">
    <property type="entry name" value="Metallo-dependent phosphatases"/>
    <property type="match status" value="1"/>
</dbReference>
<dbReference type="Gene3D" id="3.60.21.10">
    <property type="match status" value="1"/>
</dbReference>
<protein>
    <submittedName>
        <fullName evidence="3">Metallophosphoesterase</fullName>
    </submittedName>
</protein>
<evidence type="ECO:0000313" key="3">
    <source>
        <dbReference type="EMBL" id="GHF92561.1"/>
    </source>
</evidence>
<keyword evidence="4" id="KW-1185">Reference proteome</keyword>
<dbReference type="CDD" id="cd00838">
    <property type="entry name" value="MPP_superfamily"/>
    <property type="match status" value="1"/>
</dbReference>
<feature type="domain" description="Calcineurin-like phosphoesterase" evidence="2">
    <location>
        <begin position="1"/>
        <end position="219"/>
    </location>
</feature>
<organism evidence="3 4">
    <name type="scientific">Deinococcus piscis</name>
    <dbReference type="NCBI Taxonomy" id="394230"/>
    <lineage>
        <taxon>Bacteria</taxon>
        <taxon>Thermotogati</taxon>
        <taxon>Deinococcota</taxon>
        <taxon>Deinococci</taxon>
        <taxon>Deinococcales</taxon>
        <taxon>Deinococcaceae</taxon>
        <taxon>Deinococcus</taxon>
    </lineage>
</organism>
<sequence length="256" mass="28067">MRALLLSDIHSNKPALDAVVEHAHRDGARYGATYFLGDALGYGPHPREVLETLQGLRAQCILGNHDLGLLQLADGLKTAAVGTGTQVLVWQISRLSERDLRYVRGWKDVIEEATLGARLRHGSPLSLNEYTNMDAARRSFRNWDGGLAFVGHTHVPAAYATLSGMTGEWMRHQPIITLPGQSSTGYSVPPKARVILNPGSVGQPRDGDPRAAYGIYDSKKRTLEVFRVPYDIAQTQYDLRAAGLPESLAERLSTGR</sequence>
<dbReference type="EMBL" id="BNAL01000001">
    <property type="protein sequence ID" value="GHF92561.1"/>
    <property type="molecule type" value="Genomic_DNA"/>
</dbReference>
<dbReference type="PANTHER" id="PTHR42850:SF2">
    <property type="entry name" value="BLL5683 PROTEIN"/>
    <property type="match status" value="1"/>
</dbReference>
<dbReference type="RefSeq" id="WP_189641651.1">
    <property type="nucleotide sequence ID" value="NZ_BNAL01000001.1"/>
</dbReference>
<name>A0ABQ3K2Q5_9DEIO</name>
<dbReference type="PIRSF" id="PIRSF000883">
    <property type="entry name" value="Pesterase_MJ0912"/>
    <property type="match status" value="1"/>
</dbReference>
<dbReference type="InterPro" id="IPR011152">
    <property type="entry name" value="Pesterase_MJ0912"/>
</dbReference>